<evidence type="ECO:0000256" key="1">
    <source>
        <dbReference type="SAM" id="MobiDB-lite"/>
    </source>
</evidence>
<evidence type="ECO:0000313" key="3">
    <source>
        <dbReference type="Proteomes" id="UP001190466"/>
    </source>
</evidence>
<reference evidence="2 3" key="1">
    <citation type="submission" date="2023-08" db="EMBL/GenBank/DDBJ databases">
        <authorList>
            <person name="Folkvardsen B D."/>
            <person name="Norman A."/>
        </authorList>
    </citation>
    <scope>NUCLEOTIDE SEQUENCE [LARGE SCALE GENOMIC DNA]</scope>
    <source>
        <strain evidence="2 3">Mu0050</strain>
    </source>
</reference>
<name>A0ABM9MI32_9MYCO</name>
<feature type="region of interest" description="Disordered" evidence="1">
    <location>
        <begin position="11"/>
        <end position="32"/>
    </location>
</feature>
<keyword evidence="3" id="KW-1185">Reference proteome</keyword>
<dbReference type="RefSeq" id="WP_316511839.1">
    <property type="nucleotide sequence ID" value="NZ_OY726395.1"/>
</dbReference>
<dbReference type="InterPro" id="IPR022534">
    <property type="entry name" value="DUF2563"/>
</dbReference>
<gene>
    <name evidence="2" type="ORF">MU0050_003875</name>
</gene>
<dbReference type="Proteomes" id="UP001190466">
    <property type="component" value="Chromosome"/>
</dbReference>
<organism evidence="2 3">
    <name type="scientific">[Mycobacterium] wendilense</name>
    <dbReference type="NCBI Taxonomy" id="3064284"/>
    <lineage>
        <taxon>Bacteria</taxon>
        <taxon>Bacillati</taxon>
        <taxon>Actinomycetota</taxon>
        <taxon>Actinomycetes</taxon>
        <taxon>Mycobacteriales</taxon>
        <taxon>Mycobacteriaceae</taxon>
        <taxon>Mycolicibacter</taxon>
    </lineage>
</organism>
<dbReference type="Pfam" id="PF10817">
    <property type="entry name" value="DUF2563"/>
    <property type="match status" value="1"/>
</dbReference>
<protein>
    <submittedName>
        <fullName evidence="2">DUF2563 family protein</fullName>
    </submittedName>
</protein>
<dbReference type="EMBL" id="OY726395">
    <property type="protein sequence ID" value="CAJ1585724.1"/>
    <property type="molecule type" value="Genomic_DNA"/>
</dbReference>
<accession>A0ABM9MI32</accession>
<evidence type="ECO:0000313" key="2">
    <source>
        <dbReference type="EMBL" id="CAJ1585724.1"/>
    </source>
</evidence>
<sequence length="102" mass="10931">MYVNITGLRAGGTGSYSSADHADQSSGSLSRTAVSSGMFGSFSEAKAFGRRVRSAHSHNVGLIKNHTDQLGKIGDHARHVAVEFEDMERRNVADIRAVQDAL</sequence>
<proteinExistence type="predicted"/>